<dbReference type="PANTHER" id="PTHR30383">
    <property type="entry name" value="THIOESTERASE 1/PROTEASE 1/LYSOPHOSPHOLIPASE L1"/>
    <property type="match status" value="1"/>
</dbReference>
<dbReference type="CDD" id="cd01834">
    <property type="entry name" value="SGNH_hydrolase_like_2"/>
    <property type="match status" value="1"/>
</dbReference>
<dbReference type="Gene3D" id="3.40.50.1110">
    <property type="entry name" value="SGNH hydrolase"/>
    <property type="match status" value="1"/>
</dbReference>
<dbReference type="InterPro" id="IPR013830">
    <property type="entry name" value="SGNH_hydro"/>
</dbReference>
<sequence>MTVIGNKAVVLFQGDSITDCGRNREVGSSLGTGYANLIASEFGFKYPEKNVTFLNRGISGNRVVDLEGRWQEDCLDLKPTMVSIYIGINDTWRKYDSNNPTSAESYYEGYRRLIINTKESLDASLILIEPFVLPVPEDRRGWREDLDPKITAVRSLAEEFKTLYVPLDGLFAAASMSTGAAYWAGDGVHPSPAGHGLIADAWLRAVGAKG</sequence>
<keyword evidence="3" id="KW-1185">Reference proteome</keyword>
<comment type="caution">
    <text evidence="2">The sequence shown here is derived from an EMBL/GenBank/DDBJ whole genome shotgun (WGS) entry which is preliminary data.</text>
</comment>
<accession>A0A2R5EMZ8</accession>
<dbReference type="AlphaFoldDB" id="A0A2R5EMZ8"/>
<dbReference type="Proteomes" id="UP000245202">
    <property type="component" value="Unassembled WGS sequence"/>
</dbReference>
<dbReference type="Pfam" id="PF13472">
    <property type="entry name" value="Lipase_GDSL_2"/>
    <property type="match status" value="1"/>
</dbReference>
<dbReference type="RefSeq" id="WP_108992907.1">
    <property type="nucleotide sequence ID" value="NZ_BDQX01000116.1"/>
</dbReference>
<gene>
    <name evidence="2" type="ORF">PAT3040_02502</name>
</gene>
<dbReference type="InterPro" id="IPR036514">
    <property type="entry name" value="SGNH_hydro_sf"/>
</dbReference>
<dbReference type="PANTHER" id="PTHR30383:SF5">
    <property type="entry name" value="SGNH HYDROLASE-TYPE ESTERASE DOMAIN-CONTAINING PROTEIN"/>
    <property type="match status" value="1"/>
</dbReference>
<dbReference type="SUPFAM" id="SSF52266">
    <property type="entry name" value="SGNH hydrolase"/>
    <property type="match status" value="1"/>
</dbReference>
<dbReference type="InterPro" id="IPR051532">
    <property type="entry name" value="Ester_Hydrolysis_Enzymes"/>
</dbReference>
<evidence type="ECO:0000313" key="3">
    <source>
        <dbReference type="Proteomes" id="UP000245202"/>
    </source>
</evidence>
<evidence type="ECO:0000313" key="2">
    <source>
        <dbReference type="EMBL" id="GBG07937.1"/>
    </source>
</evidence>
<organism evidence="2 3">
    <name type="scientific">Paenibacillus agaridevorans</name>
    <dbReference type="NCBI Taxonomy" id="171404"/>
    <lineage>
        <taxon>Bacteria</taxon>
        <taxon>Bacillati</taxon>
        <taxon>Bacillota</taxon>
        <taxon>Bacilli</taxon>
        <taxon>Bacillales</taxon>
        <taxon>Paenibacillaceae</taxon>
        <taxon>Paenibacillus</taxon>
    </lineage>
</organism>
<name>A0A2R5EMZ8_9BACL</name>
<feature type="domain" description="SGNH hydrolase-type esterase" evidence="1">
    <location>
        <begin position="14"/>
        <end position="196"/>
    </location>
</feature>
<reference evidence="2 3" key="1">
    <citation type="submission" date="2017-08" db="EMBL/GenBank/DDBJ databases">
        <title>Substantial Increase in Enzyme Production by Combined Drug-Resistance Mutations in Paenibacillus agaridevorans.</title>
        <authorList>
            <person name="Tanaka Y."/>
            <person name="Funane K."/>
            <person name="Hosaka T."/>
            <person name="Shiwa Y."/>
            <person name="Fujita N."/>
            <person name="Miyazaki T."/>
            <person name="Yoshikawa H."/>
            <person name="Murakami K."/>
            <person name="Kasahara K."/>
            <person name="Inaoka T."/>
            <person name="Hiraga Y."/>
            <person name="Ochi K."/>
        </authorList>
    </citation>
    <scope>NUCLEOTIDE SEQUENCE [LARGE SCALE GENOMIC DNA]</scope>
    <source>
        <strain evidence="2 3">T-3040</strain>
    </source>
</reference>
<dbReference type="EMBL" id="BDQX01000116">
    <property type="protein sequence ID" value="GBG07937.1"/>
    <property type="molecule type" value="Genomic_DNA"/>
</dbReference>
<evidence type="ECO:0000259" key="1">
    <source>
        <dbReference type="Pfam" id="PF13472"/>
    </source>
</evidence>
<dbReference type="GO" id="GO:0004622">
    <property type="term" value="F:phosphatidylcholine lysophospholipase activity"/>
    <property type="evidence" value="ECO:0007669"/>
    <property type="project" value="TreeGrafter"/>
</dbReference>
<protein>
    <submittedName>
        <fullName evidence="2">Lipase</fullName>
    </submittedName>
</protein>
<proteinExistence type="predicted"/>